<dbReference type="Proteomes" id="UP000187012">
    <property type="component" value="Unassembled WGS sequence"/>
</dbReference>
<dbReference type="EMBL" id="CYGX02000005">
    <property type="protein sequence ID" value="SIT35513.1"/>
    <property type="molecule type" value="Genomic_DNA"/>
</dbReference>
<feature type="region of interest" description="Disordered" evidence="1">
    <location>
        <begin position="1"/>
        <end position="20"/>
    </location>
</feature>
<gene>
    <name evidence="2" type="ORF">BN2475_50067</name>
</gene>
<evidence type="ECO:0000256" key="1">
    <source>
        <dbReference type="SAM" id="MobiDB-lite"/>
    </source>
</evidence>
<organism evidence="2 3">
    <name type="scientific">Paraburkholderia ribeironis</name>
    <dbReference type="NCBI Taxonomy" id="1247936"/>
    <lineage>
        <taxon>Bacteria</taxon>
        <taxon>Pseudomonadati</taxon>
        <taxon>Pseudomonadota</taxon>
        <taxon>Betaproteobacteria</taxon>
        <taxon>Burkholderiales</taxon>
        <taxon>Burkholderiaceae</taxon>
        <taxon>Paraburkholderia</taxon>
    </lineage>
</organism>
<sequence>MKGAGFVIGKGEHDSPNGTSLRSGRHIGWRWLDAVIASMLNDRLCAQIAKQYFDFDPYGTSLLYAGLLFRRPSVHEQAIDSASIAGYRHAPRAGVVSLRSGQ</sequence>
<protein>
    <submittedName>
        <fullName evidence="2">Uncharacterized protein</fullName>
    </submittedName>
</protein>
<evidence type="ECO:0000313" key="3">
    <source>
        <dbReference type="Proteomes" id="UP000187012"/>
    </source>
</evidence>
<accession>A0A1N7RK78</accession>
<evidence type="ECO:0000313" key="2">
    <source>
        <dbReference type="EMBL" id="SIT35513.1"/>
    </source>
</evidence>
<proteinExistence type="predicted"/>
<reference evidence="2 3" key="1">
    <citation type="submission" date="2016-12" db="EMBL/GenBank/DDBJ databases">
        <authorList>
            <person name="Song W.-J."/>
            <person name="Kurnit D.M."/>
        </authorList>
    </citation>
    <scope>NUCLEOTIDE SEQUENCE [LARGE SCALE GENOMIC DNA]</scope>
    <source>
        <strain evidence="2 3">STM7296</strain>
    </source>
</reference>
<name>A0A1N7RK78_9BURK</name>
<dbReference type="STRING" id="1247936.BN2475_50067"/>
<keyword evidence="3" id="KW-1185">Reference proteome</keyword>
<dbReference type="AlphaFoldDB" id="A0A1N7RK78"/>